<organism evidence="1 2">
    <name type="scientific">Salvia divinorum</name>
    <name type="common">Maria pastora</name>
    <name type="synonym">Diviner's sage</name>
    <dbReference type="NCBI Taxonomy" id="28513"/>
    <lineage>
        <taxon>Eukaryota</taxon>
        <taxon>Viridiplantae</taxon>
        <taxon>Streptophyta</taxon>
        <taxon>Embryophyta</taxon>
        <taxon>Tracheophyta</taxon>
        <taxon>Spermatophyta</taxon>
        <taxon>Magnoliopsida</taxon>
        <taxon>eudicotyledons</taxon>
        <taxon>Gunneridae</taxon>
        <taxon>Pentapetalae</taxon>
        <taxon>asterids</taxon>
        <taxon>lamiids</taxon>
        <taxon>Lamiales</taxon>
        <taxon>Lamiaceae</taxon>
        <taxon>Nepetoideae</taxon>
        <taxon>Mentheae</taxon>
        <taxon>Salviinae</taxon>
        <taxon>Salvia</taxon>
        <taxon>Salvia subgen. Calosphace</taxon>
    </lineage>
</organism>
<name>A0ABD1GW27_SALDI</name>
<sequence length="68" mass="7598">MNTIDTTIYKKLVKSSNIAIIFVSISPYNFTSHKINVKDDESGGDRRRHKRVGRCICFGERRVGGGGP</sequence>
<dbReference type="Proteomes" id="UP001567538">
    <property type="component" value="Unassembled WGS sequence"/>
</dbReference>
<gene>
    <name evidence="1" type="ORF">AAHA92_16603</name>
</gene>
<keyword evidence="2" id="KW-1185">Reference proteome</keyword>
<evidence type="ECO:0000313" key="2">
    <source>
        <dbReference type="Proteomes" id="UP001567538"/>
    </source>
</evidence>
<dbReference type="EMBL" id="JBEAFC010000007">
    <property type="protein sequence ID" value="KAL1548361.1"/>
    <property type="molecule type" value="Genomic_DNA"/>
</dbReference>
<comment type="caution">
    <text evidence="1">The sequence shown here is derived from an EMBL/GenBank/DDBJ whole genome shotgun (WGS) entry which is preliminary data.</text>
</comment>
<evidence type="ECO:0000313" key="1">
    <source>
        <dbReference type="EMBL" id="KAL1548361.1"/>
    </source>
</evidence>
<dbReference type="AlphaFoldDB" id="A0ABD1GW27"/>
<reference evidence="1 2" key="1">
    <citation type="submission" date="2024-06" db="EMBL/GenBank/DDBJ databases">
        <title>A chromosome level genome sequence of Diviner's sage (Salvia divinorum).</title>
        <authorList>
            <person name="Ford S.A."/>
            <person name="Ro D.-K."/>
            <person name="Ness R.W."/>
            <person name="Phillips M.A."/>
        </authorList>
    </citation>
    <scope>NUCLEOTIDE SEQUENCE [LARGE SCALE GENOMIC DNA]</scope>
    <source>
        <strain evidence="1">SAF-2024a</strain>
        <tissue evidence="1">Leaf</tissue>
    </source>
</reference>
<protein>
    <submittedName>
        <fullName evidence="1">Uncharacterized protein</fullName>
    </submittedName>
</protein>
<proteinExistence type="predicted"/>
<accession>A0ABD1GW27</accession>